<dbReference type="AlphaFoldDB" id="A0A1X7UKT4"/>
<evidence type="ECO:0000313" key="1">
    <source>
        <dbReference type="EnsemblMetazoa" id="Aqu2.1.28363_001"/>
    </source>
</evidence>
<organism evidence="1">
    <name type="scientific">Amphimedon queenslandica</name>
    <name type="common">Sponge</name>
    <dbReference type="NCBI Taxonomy" id="400682"/>
    <lineage>
        <taxon>Eukaryota</taxon>
        <taxon>Metazoa</taxon>
        <taxon>Porifera</taxon>
        <taxon>Demospongiae</taxon>
        <taxon>Heteroscleromorpha</taxon>
        <taxon>Haplosclerida</taxon>
        <taxon>Niphatidae</taxon>
        <taxon>Amphimedon</taxon>
    </lineage>
</organism>
<sequence length="81" mass="9488">RDIPKEHNNFPVMTDALDTEHCSLKEVLNLTMQMFPYRVNMSSQLSKASKVKFQVLDMTITPNRQFSLWSRSLKQNGRTTR</sequence>
<proteinExistence type="predicted"/>
<name>A0A1X7UKT4_AMPQE</name>
<dbReference type="InParanoid" id="A0A1X7UKT4"/>
<protein>
    <submittedName>
        <fullName evidence="1">Uncharacterized protein</fullName>
    </submittedName>
</protein>
<reference evidence="1" key="1">
    <citation type="submission" date="2017-05" db="UniProtKB">
        <authorList>
            <consortium name="EnsemblMetazoa"/>
        </authorList>
    </citation>
    <scope>IDENTIFICATION</scope>
</reference>
<dbReference type="EnsemblMetazoa" id="Aqu2.1.28363_001">
    <property type="protein sequence ID" value="Aqu2.1.28363_001"/>
    <property type="gene ID" value="Aqu2.1.28363"/>
</dbReference>
<accession>A0A1X7UKT4</accession>